<comment type="caution">
    <text evidence="3">The sequence shown here is derived from an EMBL/GenBank/DDBJ whole genome shotgun (WGS) entry which is preliminary data.</text>
</comment>
<evidence type="ECO:0000259" key="1">
    <source>
        <dbReference type="Pfam" id="PF04738"/>
    </source>
</evidence>
<dbReference type="Pfam" id="PF14028">
    <property type="entry name" value="Lant_dehydr_C"/>
    <property type="match status" value="1"/>
</dbReference>
<evidence type="ECO:0000313" key="4">
    <source>
        <dbReference type="Proteomes" id="UP001500454"/>
    </source>
</evidence>
<feature type="domain" description="Thiopeptide-type bacteriocin biosynthesis" evidence="2">
    <location>
        <begin position="778"/>
        <end position="1042"/>
    </location>
</feature>
<reference evidence="4" key="1">
    <citation type="journal article" date="2019" name="Int. J. Syst. Evol. Microbiol.">
        <title>The Global Catalogue of Microorganisms (GCM) 10K type strain sequencing project: providing services to taxonomists for standard genome sequencing and annotation.</title>
        <authorList>
            <consortium name="The Broad Institute Genomics Platform"/>
            <consortium name="The Broad Institute Genome Sequencing Center for Infectious Disease"/>
            <person name="Wu L."/>
            <person name="Ma J."/>
        </authorList>
    </citation>
    <scope>NUCLEOTIDE SEQUENCE [LARGE SCALE GENOMIC DNA]</scope>
    <source>
        <strain evidence="4">JCM 17924</strain>
    </source>
</reference>
<protein>
    <recommendedName>
        <fullName evidence="5">Thiopeptide-type bacteriocin biosynthesis domain-containing protein</fullName>
    </recommendedName>
</protein>
<feature type="domain" description="Lantibiotic dehydratase N-terminal" evidence="1">
    <location>
        <begin position="38"/>
        <end position="702"/>
    </location>
</feature>
<evidence type="ECO:0000259" key="2">
    <source>
        <dbReference type="Pfam" id="PF14028"/>
    </source>
</evidence>
<dbReference type="InterPro" id="IPR023809">
    <property type="entry name" value="Thiopep_bacteriocin_synth_dom"/>
</dbReference>
<dbReference type="InterPro" id="IPR006827">
    <property type="entry name" value="Lant_deHydtase_N"/>
</dbReference>
<evidence type="ECO:0008006" key="5">
    <source>
        <dbReference type="Google" id="ProtNLM"/>
    </source>
</evidence>
<dbReference type="Proteomes" id="UP001500454">
    <property type="component" value="Unassembled WGS sequence"/>
</dbReference>
<dbReference type="Pfam" id="PF04738">
    <property type="entry name" value="Lant_dehydr_N"/>
    <property type="match status" value="1"/>
</dbReference>
<organism evidence="3 4">
    <name type="scientific">Hymenobacter koreensis</name>
    <dbReference type="NCBI Taxonomy" id="1084523"/>
    <lineage>
        <taxon>Bacteria</taxon>
        <taxon>Pseudomonadati</taxon>
        <taxon>Bacteroidota</taxon>
        <taxon>Cytophagia</taxon>
        <taxon>Cytophagales</taxon>
        <taxon>Hymenobacteraceae</taxon>
        <taxon>Hymenobacter</taxon>
    </lineage>
</organism>
<dbReference type="RefSeq" id="WP_345224659.1">
    <property type="nucleotide sequence ID" value="NZ_BAABHA010000007.1"/>
</dbReference>
<dbReference type="EMBL" id="BAABHA010000007">
    <property type="protein sequence ID" value="GAA4383640.1"/>
    <property type="molecule type" value="Genomic_DNA"/>
</dbReference>
<sequence length="1053" mass="118782">MKNTYFNKAVVRVPLYSLDYYQHFFADDQAALATLVRDETFLSGLYLASPQLYYAVRSLKPGELLEDNKKARKLRLTLAKYVNRLSTRCTPFGLFAGCAVVDVQAGDSALELAAPEQYQQHTRLDSQYLFSLTSKLSAEAWVRPYLRYTVNTSLYQLGDAYRYVEYTYRGTKRKYQLVSVSRHTYIDRLLALLRDAPQGLNIQEMAAGLADEDVTANDTAQFVERLIDAQILVSNLELGTTGGVLEEQALAVLSKLQHAAAAEPSHHAAIGNLLAYLGQLRRDAQAVDAQPIPGKMHGYQQLKGLATEFKHPFEESSLLQTDLTTTFAQGQIDAAVAEQVQKAAEALSRLAANRPNTKLDKFKKAFEERYDARVVPLVEALDIESGIGYGNFLDDSRSDISELIGGLRLGSTKAADEKTTLSSLHTDFWLPKLLDAQRRQAAVVNLTDADLAPYAFTGKCLTTTYSAMTSLYQDAAGQPVVHLQGVTGPTAATWLGRFGNQDAGMSALMQEVAAVEEAAHADKLVAEITHLPEARLGNVLQRPALRRYEIPYLASSAVDAEHQLPIQDLMLCIRDNRLVLFSQRHQREVLPYLTNAHFYGNGKSLPLYHFLCDMQELNGMVGMVLELEPLRRLFKHLPRVTYGNVILKRASWVFTQQELAPVLRATDAQLPAAFAAFAQQHGLPATFSIAKGDNELIIKADNLLLLQAFVDEVKEMQQVMLNEVLFAELRPLVTNGQAAAFNNETLFFFHRDAVKVPRFRQPLPAVPVKREYLPGSEWLYFNLYTGFKNADHLLKRVGWQLEQLYAAGIIDKWFFIRYYDPKFHVRLRLHLVDARRYDEVFSALYPLLEQLKEQQIVWKVAVDTYQRELERYGFDKIEPVENIFFHDSRLCVRLLQRLSRETSEETRWLACLASIDGYFDLFGLDLAARKAFAETMHERFTQEFNATGTSARTLDKKYRDQRAAIVGFLAGTHHSALAADVAGLVQERNDSLSADAARLHTVDGPGILSYIDSLVHMHVNRLFRTQQRVYELVLYGFLRKYYTSLLAQQVVPA</sequence>
<keyword evidence="4" id="KW-1185">Reference proteome</keyword>
<accession>A0ABP8J2W3</accession>
<evidence type="ECO:0000313" key="3">
    <source>
        <dbReference type="EMBL" id="GAA4383640.1"/>
    </source>
</evidence>
<dbReference type="NCBIfam" id="TIGR03891">
    <property type="entry name" value="thiopep_ocin"/>
    <property type="match status" value="1"/>
</dbReference>
<gene>
    <name evidence="3" type="ORF">GCM10023186_24980</name>
</gene>
<proteinExistence type="predicted"/>
<name>A0ABP8J2W3_9BACT</name>